<accession>A0A074THI5</accession>
<dbReference type="SUPFAM" id="SSF47413">
    <property type="entry name" value="lambda repressor-like DNA-binding domains"/>
    <property type="match status" value="1"/>
</dbReference>
<dbReference type="InterPro" id="IPR001387">
    <property type="entry name" value="Cro/C1-type_HTH"/>
</dbReference>
<comment type="caution">
    <text evidence="3">The sequence shown here is derived from an EMBL/GenBank/DDBJ whole genome shotgun (WGS) entry which is preliminary data.</text>
</comment>
<dbReference type="Proteomes" id="UP000027725">
    <property type="component" value="Unassembled WGS sequence"/>
</dbReference>
<dbReference type="eggNOG" id="ENOG5032Z6M">
    <property type="taxonomic scope" value="Bacteria"/>
</dbReference>
<gene>
    <name evidence="3" type="ORF">DL1_03180</name>
</gene>
<evidence type="ECO:0000256" key="1">
    <source>
        <dbReference type="SAM" id="MobiDB-lite"/>
    </source>
</evidence>
<evidence type="ECO:0000313" key="4">
    <source>
        <dbReference type="Proteomes" id="UP000027725"/>
    </source>
</evidence>
<dbReference type="SMART" id="SM00530">
    <property type="entry name" value="HTH_XRE"/>
    <property type="match status" value="1"/>
</dbReference>
<dbReference type="AlphaFoldDB" id="A0A074THI5"/>
<sequence>MSEPTFAQRLQRVIDNDPNLTVAGLAVKAGLDNSALRSLLSGRVKNPRLDTAIKVCAALGTTLEDFMSGAFETGRTQADTEAQRIRDLLSRLSPQERRLLITYGEGLRDARNRDNNEPQEDDK</sequence>
<organism evidence="3 4">
    <name type="scientific">Thioclava dalianensis</name>
    <dbReference type="NCBI Taxonomy" id="1185766"/>
    <lineage>
        <taxon>Bacteria</taxon>
        <taxon>Pseudomonadati</taxon>
        <taxon>Pseudomonadota</taxon>
        <taxon>Alphaproteobacteria</taxon>
        <taxon>Rhodobacterales</taxon>
        <taxon>Paracoccaceae</taxon>
        <taxon>Thioclava</taxon>
    </lineage>
</organism>
<evidence type="ECO:0000259" key="2">
    <source>
        <dbReference type="PROSITE" id="PS50943"/>
    </source>
</evidence>
<dbReference type="RefSeq" id="WP_038066114.1">
    <property type="nucleotide sequence ID" value="NZ_FOVB01000002.1"/>
</dbReference>
<dbReference type="EMBL" id="JHEH01000012">
    <property type="protein sequence ID" value="KEP69615.1"/>
    <property type="molecule type" value="Genomic_DNA"/>
</dbReference>
<dbReference type="PROSITE" id="PS50943">
    <property type="entry name" value="HTH_CROC1"/>
    <property type="match status" value="1"/>
</dbReference>
<feature type="compositionally biased region" description="Basic and acidic residues" evidence="1">
    <location>
        <begin position="106"/>
        <end position="116"/>
    </location>
</feature>
<keyword evidence="4" id="KW-1185">Reference proteome</keyword>
<dbReference type="OrthoDB" id="7855454at2"/>
<protein>
    <recommendedName>
        <fullName evidence="2">HTH cro/C1-type domain-containing protein</fullName>
    </recommendedName>
</protein>
<dbReference type="Pfam" id="PF13443">
    <property type="entry name" value="HTH_26"/>
    <property type="match status" value="1"/>
</dbReference>
<feature type="region of interest" description="Disordered" evidence="1">
    <location>
        <begin position="104"/>
        <end position="123"/>
    </location>
</feature>
<feature type="domain" description="HTH cro/C1-type" evidence="2">
    <location>
        <begin position="19"/>
        <end position="66"/>
    </location>
</feature>
<evidence type="ECO:0000313" key="3">
    <source>
        <dbReference type="EMBL" id="KEP69615.1"/>
    </source>
</evidence>
<name>A0A074THI5_9RHOB</name>
<reference evidence="3 4" key="1">
    <citation type="submission" date="2014-03" db="EMBL/GenBank/DDBJ databases">
        <title>The draft genome sequence of Thioclava dalianensis DLFJ1-1.</title>
        <authorList>
            <person name="Lai Q."/>
            <person name="Shao Z."/>
        </authorList>
    </citation>
    <scope>NUCLEOTIDE SEQUENCE [LARGE SCALE GENOMIC DNA]</scope>
    <source>
        <strain evidence="3 4">DLFJ1-1</strain>
    </source>
</reference>
<dbReference type="CDD" id="cd00093">
    <property type="entry name" value="HTH_XRE"/>
    <property type="match status" value="1"/>
</dbReference>
<dbReference type="InterPro" id="IPR010982">
    <property type="entry name" value="Lambda_DNA-bd_dom_sf"/>
</dbReference>
<dbReference type="Gene3D" id="1.10.260.40">
    <property type="entry name" value="lambda repressor-like DNA-binding domains"/>
    <property type="match status" value="1"/>
</dbReference>
<dbReference type="GO" id="GO:0003677">
    <property type="term" value="F:DNA binding"/>
    <property type="evidence" value="ECO:0007669"/>
    <property type="project" value="InterPro"/>
</dbReference>
<dbReference type="STRING" id="1185766.SAMN05216224_102701"/>
<proteinExistence type="predicted"/>